<proteinExistence type="inferred from homology"/>
<organism evidence="7 8">
    <name type="scientific">Caldovatus sediminis</name>
    <dbReference type="NCBI Taxonomy" id="2041189"/>
    <lineage>
        <taxon>Bacteria</taxon>
        <taxon>Pseudomonadati</taxon>
        <taxon>Pseudomonadota</taxon>
        <taxon>Alphaproteobacteria</taxon>
        <taxon>Acetobacterales</taxon>
        <taxon>Roseomonadaceae</taxon>
        <taxon>Caldovatus</taxon>
    </lineage>
</organism>
<feature type="transmembrane region" description="Helical" evidence="6">
    <location>
        <begin position="137"/>
        <end position="160"/>
    </location>
</feature>
<dbReference type="AlphaFoldDB" id="A0A8J2Z8N8"/>
<evidence type="ECO:0000256" key="6">
    <source>
        <dbReference type="SAM" id="Phobius"/>
    </source>
</evidence>
<comment type="subcellular location">
    <subcellularLocation>
        <location evidence="1">Membrane</location>
        <topology evidence="1">Multi-pass membrane protein</topology>
    </subcellularLocation>
</comment>
<evidence type="ECO:0000256" key="2">
    <source>
        <dbReference type="ARBA" id="ARBA00009773"/>
    </source>
</evidence>
<accession>A0A8J2Z8N8</accession>
<evidence type="ECO:0000313" key="8">
    <source>
        <dbReference type="Proteomes" id="UP000597507"/>
    </source>
</evidence>
<dbReference type="Pfam" id="PF01594">
    <property type="entry name" value="AI-2E_transport"/>
    <property type="match status" value="1"/>
</dbReference>
<feature type="transmembrane region" description="Helical" evidence="6">
    <location>
        <begin position="290"/>
        <end position="323"/>
    </location>
</feature>
<protein>
    <submittedName>
        <fullName evidence="7">AI-2E family transporter</fullName>
    </submittedName>
</protein>
<name>A0A8J2Z8N8_9PROT</name>
<keyword evidence="5 6" id="KW-0472">Membrane</keyword>
<reference evidence="7 8" key="1">
    <citation type="journal article" date="2014" name="Int. J. Syst. Evol. Microbiol.">
        <title>Complete genome sequence of Corynebacterium casei LMG S-19264T (=DSM 44701T), isolated from a smear-ripened cheese.</title>
        <authorList>
            <consortium name="US DOE Joint Genome Institute (JGI-PGF)"/>
            <person name="Walter F."/>
            <person name="Albersmeier A."/>
            <person name="Kalinowski J."/>
            <person name="Ruckert C."/>
        </authorList>
    </citation>
    <scope>NUCLEOTIDE SEQUENCE [LARGE SCALE GENOMIC DNA]</scope>
    <source>
        <strain evidence="7 8">CGMCC 1.16330</strain>
    </source>
</reference>
<feature type="transmembrane region" description="Helical" evidence="6">
    <location>
        <begin position="13"/>
        <end position="46"/>
    </location>
</feature>
<evidence type="ECO:0000256" key="3">
    <source>
        <dbReference type="ARBA" id="ARBA00022692"/>
    </source>
</evidence>
<dbReference type="InterPro" id="IPR002549">
    <property type="entry name" value="AI-2E-like"/>
</dbReference>
<keyword evidence="8" id="KW-1185">Reference proteome</keyword>
<dbReference type="Proteomes" id="UP000597507">
    <property type="component" value="Unassembled WGS sequence"/>
</dbReference>
<dbReference type="GO" id="GO:0055085">
    <property type="term" value="P:transmembrane transport"/>
    <property type="evidence" value="ECO:0007669"/>
    <property type="project" value="TreeGrafter"/>
</dbReference>
<dbReference type="PANTHER" id="PTHR21716">
    <property type="entry name" value="TRANSMEMBRANE PROTEIN"/>
    <property type="match status" value="1"/>
</dbReference>
<keyword evidence="4 6" id="KW-1133">Transmembrane helix</keyword>
<feature type="transmembrane region" description="Helical" evidence="6">
    <location>
        <begin position="201"/>
        <end position="228"/>
    </location>
</feature>
<gene>
    <name evidence="7" type="ORF">GCM10010964_07090</name>
</gene>
<feature type="transmembrane region" description="Helical" evidence="6">
    <location>
        <begin position="58"/>
        <end position="81"/>
    </location>
</feature>
<dbReference type="EMBL" id="BMKS01000002">
    <property type="protein sequence ID" value="GGG21475.1"/>
    <property type="molecule type" value="Genomic_DNA"/>
</dbReference>
<comment type="caution">
    <text evidence="7">The sequence shown here is derived from an EMBL/GenBank/DDBJ whole genome shotgun (WGS) entry which is preliminary data.</text>
</comment>
<dbReference type="PANTHER" id="PTHR21716:SF62">
    <property type="entry name" value="TRANSPORT PROTEIN YDBI-RELATED"/>
    <property type="match status" value="1"/>
</dbReference>
<evidence type="ECO:0000256" key="4">
    <source>
        <dbReference type="ARBA" id="ARBA00022989"/>
    </source>
</evidence>
<keyword evidence="3 6" id="KW-0812">Transmembrane</keyword>
<evidence type="ECO:0000256" key="5">
    <source>
        <dbReference type="ARBA" id="ARBA00023136"/>
    </source>
</evidence>
<feature type="transmembrane region" description="Helical" evidence="6">
    <location>
        <begin position="259"/>
        <end position="278"/>
    </location>
</feature>
<comment type="similarity">
    <text evidence="2">Belongs to the autoinducer-2 exporter (AI-2E) (TC 2.A.86) family.</text>
</comment>
<evidence type="ECO:0000313" key="7">
    <source>
        <dbReference type="EMBL" id="GGG21475.1"/>
    </source>
</evidence>
<evidence type="ECO:0000256" key="1">
    <source>
        <dbReference type="ARBA" id="ARBA00004141"/>
    </source>
</evidence>
<sequence>MPLTAGDGRLHPLLVALLVTGLALLAWRLVNVLLVAFGGVLVAVLLRHLAAKLSRWARLPVGAALAAVVLAIVLLGVLFVLSVGPQVAVQFEQLWRALPRALQRFRDFVAQYEWGRDLLAAGGTPHPGALLSMASGLLGTVFTALTDVILVIVLALFLAADPAPYCGGLLRLVPPARRARAAEVLDALGSGLWRWILGQSIAMLAVGMITAAGLTLLGIPLALALGILAGLLNVIPYLGPILSGAPAVLIAFAQSPADALYTLLLFVFIQNLEGYVLTPMLQRRAVSIPPALGILAIVGLGSLFGLYGVLLATPLLLVVMILVRMLYVEDTLGDRAAGPA</sequence>
<dbReference type="GO" id="GO:0016020">
    <property type="term" value="C:membrane"/>
    <property type="evidence" value="ECO:0007669"/>
    <property type="project" value="UniProtKB-SubCell"/>
</dbReference>
<dbReference type="RefSeq" id="WP_188898540.1">
    <property type="nucleotide sequence ID" value="NZ_BMKS01000002.1"/>
</dbReference>